<feature type="region of interest" description="Disordered" evidence="1">
    <location>
        <begin position="251"/>
        <end position="281"/>
    </location>
</feature>
<evidence type="ECO:0000313" key="4">
    <source>
        <dbReference type="EMBL" id="WXA92094.1"/>
    </source>
</evidence>
<keyword evidence="2" id="KW-0812">Transmembrane</keyword>
<sequence length="281" mass="29347">MRARLWLMVFAWIALIAIPRTTLAYEPPPLKGHVVDTAGKLTPEDISHFDTKLDAFRQRAGFAVVVFLTGSLEGENIDDYTYETFRAWKVGEKGLDNGVLLVIAPNERKVRIETGKGVGGELPDLKANDIIRKQITPRLKEEHFRQAVEAGTDGIMEALAGPNAGGDGATKERTKVIRRTSDGSALWMFVPLLLPLGILVIILVAIARAKRRGFGPGHDRDDDDRWGGGGGGGFYGGGGFFGGGGGWGGGGGGGGDWGGGGGSGYSGGGGESGGGGSSDSY</sequence>
<dbReference type="Proteomes" id="UP001379533">
    <property type="component" value="Chromosome"/>
</dbReference>
<feature type="transmembrane region" description="Helical" evidence="2">
    <location>
        <begin position="185"/>
        <end position="206"/>
    </location>
</feature>
<proteinExistence type="predicted"/>
<accession>A0ABZ2K5M6</accession>
<dbReference type="PANTHER" id="PTHR30373">
    <property type="entry name" value="UPF0603 PROTEIN YGCG"/>
    <property type="match status" value="1"/>
</dbReference>
<dbReference type="InterPro" id="IPR007621">
    <property type="entry name" value="TPM_dom"/>
</dbReference>
<dbReference type="PANTHER" id="PTHR30373:SF2">
    <property type="entry name" value="UPF0603 PROTEIN YGCG"/>
    <property type="match status" value="1"/>
</dbReference>
<keyword evidence="5" id="KW-1185">Reference proteome</keyword>
<dbReference type="RefSeq" id="WP_394842714.1">
    <property type="nucleotide sequence ID" value="NZ_CP089982.1"/>
</dbReference>
<evidence type="ECO:0000256" key="2">
    <source>
        <dbReference type="SAM" id="Phobius"/>
    </source>
</evidence>
<gene>
    <name evidence="4" type="ORF">LZC95_37285</name>
</gene>
<evidence type="ECO:0000259" key="3">
    <source>
        <dbReference type="Pfam" id="PF04536"/>
    </source>
</evidence>
<evidence type="ECO:0000313" key="5">
    <source>
        <dbReference type="Proteomes" id="UP001379533"/>
    </source>
</evidence>
<dbReference type="Gene3D" id="3.10.310.50">
    <property type="match status" value="1"/>
</dbReference>
<keyword evidence="2" id="KW-1133">Transmembrane helix</keyword>
<feature type="domain" description="TPM" evidence="3">
    <location>
        <begin position="34"/>
        <end position="157"/>
    </location>
</feature>
<evidence type="ECO:0000256" key="1">
    <source>
        <dbReference type="SAM" id="MobiDB-lite"/>
    </source>
</evidence>
<protein>
    <submittedName>
        <fullName evidence="4">TPM domain-containing protein</fullName>
    </submittedName>
</protein>
<dbReference type="EMBL" id="CP089982">
    <property type="protein sequence ID" value="WXA92094.1"/>
    <property type="molecule type" value="Genomic_DNA"/>
</dbReference>
<organism evidence="4 5">
    <name type="scientific">Pendulispora brunnea</name>
    <dbReference type="NCBI Taxonomy" id="2905690"/>
    <lineage>
        <taxon>Bacteria</taxon>
        <taxon>Pseudomonadati</taxon>
        <taxon>Myxococcota</taxon>
        <taxon>Myxococcia</taxon>
        <taxon>Myxococcales</taxon>
        <taxon>Sorangiineae</taxon>
        <taxon>Pendulisporaceae</taxon>
        <taxon>Pendulispora</taxon>
    </lineage>
</organism>
<dbReference type="Pfam" id="PF04536">
    <property type="entry name" value="TPM_phosphatase"/>
    <property type="match status" value="1"/>
</dbReference>
<name>A0ABZ2K5M6_9BACT</name>
<reference evidence="4 5" key="1">
    <citation type="submission" date="2021-12" db="EMBL/GenBank/DDBJ databases">
        <title>Discovery of the Pendulisporaceae a myxobacterial family with distinct sporulation behavior and unique specialized metabolism.</title>
        <authorList>
            <person name="Garcia R."/>
            <person name="Popoff A."/>
            <person name="Bader C.D."/>
            <person name="Loehr J."/>
            <person name="Walesch S."/>
            <person name="Walt C."/>
            <person name="Boldt J."/>
            <person name="Bunk B."/>
            <person name="Haeckl F.J.F.P.J."/>
            <person name="Gunesch A.P."/>
            <person name="Birkelbach J."/>
            <person name="Nuebel U."/>
            <person name="Pietschmann T."/>
            <person name="Bach T."/>
            <person name="Mueller R."/>
        </authorList>
    </citation>
    <scope>NUCLEOTIDE SEQUENCE [LARGE SCALE GENOMIC DNA]</scope>
    <source>
        <strain evidence="4 5">MSr12523</strain>
    </source>
</reference>
<keyword evidence="2" id="KW-0472">Membrane</keyword>